<keyword evidence="2 7" id="KW-0479">Metal-binding</keyword>
<comment type="similarity">
    <text evidence="7">Belongs to the metallo-dependent hydrolases superfamily. HutI family.</text>
</comment>
<evidence type="ECO:0000256" key="7">
    <source>
        <dbReference type="HAMAP-Rule" id="MF_00372"/>
    </source>
</evidence>
<protein>
    <recommendedName>
        <fullName evidence="1 7">Imidazolonepropionase</fullName>
        <ecNumber evidence="1 7">3.5.2.7</ecNumber>
    </recommendedName>
    <alternativeName>
        <fullName evidence="7">Imidazolone-5-propionate hydrolase</fullName>
    </alternativeName>
</protein>
<feature type="binding site" evidence="7">
    <location>
        <position position="318"/>
    </location>
    <ligand>
        <name>4-imidazolone-5-propanoate</name>
        <dbReference type="ChEBI" id="CHEBI:77893"/>
    </ligand>
</feature>
<feature type="binding site" evidence="7">
    <location>
        <position position="241"/>
    </location>
    <ligand>
        <name>4-imidazolone-5-propanoate</name>
        <dbReference type="ChEBI" id="CHEBI:77893"/>
    </ligand>
</feature>
<evidence type="ECO:0000256" key="2">
    <source>
        <dbReference type="ARBA" id="ARBA00022723"/>
    </source>
</evidence>
<accession>A0A8G2CIF5</accession>
<feature type="domain" description="Amidohydrolase-related" evidence="8">
    <location>
        <begin position="62"/>
        <end position="378"/>
    </location>
</feature>
<comment type="catalytic activity">
    <reaction evidence="7">
        <text>4-imidazolone-5-propanoate + H2O = N-formimidoyl-L-glutamate</text>
        <dbReference type="Rhea" id="RHEA:23660"/>
        <dbReference type="ChEBI" id="CHEBI:15377"/>
        <dbReference type="ChEBI" id="CHEBI:58928"/>
        <dbReference type="ChEBI" id="CHEBI:77893"/>
        <dbReference type="EC" id="3.5.2.7"/>
    </reaction>
</comment>
<evidence type="ECO:0000256" key="5">
    <source>
        <dbReference type="ARBA" id="ARBA00022833"/>
    </source>
</evidence>
<comment type="cofactor">
    <cofactor evidence="7">
        <name>Zn(2+)</name>
        <dbReference type="ChEBI" id="CHEBI:29105"/>
    </cofactor>
    <cofactor evidence="7">
        <name>Fe(3+)</name>
        <dbReference type="ChEBI" id="CHEBI:29034"/>
    </cofactor>
    <text evidence="7">Binds 1 zinc or iron ion per subunit.</text>
</comment>
<sequence length="401" mass="42127">MHCDRLWTHVHIATCPTDAAGLGIIHDGAIAAKDGRIVWCGTRAAMGDITAAETIDCGGRWMTPGLIDCHTHLIFAGDRSDEFARRLAGESYADIARGGGGIVASMRATRAADPAALYDAASHRLAAWEAEGVTTIEIKSGYGLDVDTERAVLRTARALGATGRMRVAATYLGAHAMPPDRARAEYLDLVCDHMIPLIAREDLADAVDGFCETIAFTPAEIERVFTAATTHGLAVKLHADQLTEGGGAALAARYGAISADHLEYASESGIAAMAARGTVAVVLPGAYYVLREPTAPPVAAMRRAGCAIAVGTDCNPGTSPIMSLRLSAHMACVLFGLTFDEAWRGITINAARALGMASETGSIVEGKSCDLAIWSVDSLAEVLAWIGPAPLYRRILKGNDL</sequence>
<feature type="binding site" evidence="7">
    <location>
        <position position="79"/>
    </location>
    <ligand>
        <name>4-imidazolone-5-propanoate</name>
        <dbReference type="ChEBI" id="CHEBI:77893"/>
    </ligand>
</feature>
<evidence type="ECO:0000256" key="4">
    <source>
        <dbReference type="ARBA" id="ARBA00022808"/>
    </source>
</evidence>
<feature type="binding site" evidence="7">
    <location>
        <position position="72"/>
    </location>
    <ligand>
        <name>Fe(3+)</name>
        <dbReference type="ChEBI" id="CHEBI:29034"/>
    </ligand>
</feature>
<dbReference type="GO" id="GO:0019556">
    <property type="term" value="P:L-histidine catabolic process to glutamate and formamide"/>
    <property type="evidence" value="ECO:0007669"/>
    <property type="project" value="UniProtKB-UniRule"/>
</dbReference>
<dbReference type="FunFam" id="3.20.20.140:FF:000007">
    <property type="entry name" value="Imidazolonepropionase"/>
    <property type="match status" value="1"/>
</dbReference>
<dbReference type="Gene3D" id="3.20.20.140">
    <property type="entry name" value="Metal-dependent hydrolases"/>
    <property type="match status" value="1"/>
</dbReference>
<dbReference type="Proteomes" id="UP000186308">
    <property type="component" value="Unassembled WGS sequence"/>
</dbReference>
<dbReference type="EMBL" id="FTNE01000003">
    <property type="protein sequence ID" value="SIQ27308.1"/>
    <property type="molecule type" value="Genomic_DNA"/>
</dbReference>
<dbReference type="GO" id="GO:0005737">
    <property type="term" value="C:cytoplasm"/>
    <property type="evidence" value="ECO:0007669"/>
    <property type="project" value="UniProtKB-SubCell"/>
</dbReference>
<evidence type="ECO:0000256" key="6">
    <source>
        <dbReference type="ARBA" id="ARBA00023004"/>
    </source>
</evidence>
<name>A0A8G2CIF5_ACIRU</name>
<comment type="pathway">
    <text evidence="7">Amino-acid degradation; L-histidine degradation into L-glutamate; N-formimidoyl-L-glutamate from L-histidine: step 3/3.</text>
</comment>
<dbReference type="UniPathway" id="UPA00379">
    <property type="reaction ID" value="UER00551"/>
</dbReference>
<dbReference type="GO" id="GO:0008270">
    <property type="term" value="F:zinc ion binding"/>
    <property type="evidence" value="ECO:0007669"/>
    <property type="project" value="UniProtKB-UniRule"/>
</dbReference>
<feature type="binding site" evidence="7">
    <location>
        <position position="70"/>
    </location>
    <ligand>
        <name>Fe(3+)</name>
        <dbReference type="ChEBI" id="CHEBI:29034"/>
    </ligand>
</feature>
<dbReference type="SUPFAM" id="SSF51338">
    <property type="entry name" value="Composite domain of metallo-dependent hydrolases"/>
    <property type="match status" value="1"/>
</dbReference>
<dbReference type="InterPro" id="IPR005920">
    <property type="entry name" value="HutI"/>
</dbReference>
<dbReference type="HAMAP" id="MF_00372">
    <property type="entry name" value="HutI"/>
    <property type="match status" value="1"/>
</dbReference>
<dbReference type="GO" id="GO:0005506">
    <property type="term" value="F:iron ion binding"/>
    <property type="evidence" value="ECO:0007669"/>
    <property type="project" value="UniProtKB-UniRule"/>
</dbReference>
<evidence type="ECO:0000313" key="9">
    <source>
        <dbReference type="EMBL" id="SIQ27308.1"/>
    </source>
</evidence>
<feature type="binding site" evidence="7">
    <location>
        <position position="70"/>
    </location>
    <ligand>
        <name>Zn(2+)</name>
        <dbReference type="ChEBI" id="CHEBI:29105"/>
    </ligand>
</feature>
<keyword evidence="10" id="KW-1185">Reference proteome</keyword>
<evidence type="ECO:0000313" key="10">
    <source>
        <dbReference type="Proteomes" id="UP000186308"/>
    </source>
</evidence>
<feature type="binding site" evidence="7">
    <location>
        <position position="175"/>
    </location>
    <ligand>
        <name>4-imidazolone-5-propanoate</name>
        <dbReference type="ChEBI" id="CHEBI:77893"/>
    </ligand>
</feature>
<dbReference type="GO" id="GO:0019557">
    <property type="term" value="P:L-histidine catabolic process to glutamate and formate"/>
    <property type="evidence" value="ECO:0007669"/>
    <property type="project" value="UniProtKB-UniPathway"/>
</dbReference>
<gene>
    <name evidence="7" type="primary">hutI</name>
    <name evidence="9" type="ORF">SAMN05421828_10340</name>
</gene>
<evidence type="ECO:0000259" key="8">
    <source>
        <dbReference type="Pfam" id="PF01979"/>
    </source>
</evidence>
<dbReference type="InterPro" id="IPR011059">
    <property type="entry name" value="Metal-dep_hydrolase_composite"/>
</dbReference>
<organism evidence="9 10">
    <name type="scientific">Acidiphilium rubrum</name>
    <dbReference type="NCBI Taxonomy" id="526"/>
    <lineage>
        <taxon>Bacteria</taxon>
        <taxon>Pseudomonadati</taxon>
        <taxon>Pseudomonadota</taxon>
        <taxon>Alphaproteobacteria</taxon>
        <taxon>Acetobacterales</taxon>
        <taxon>Acidocellaceae</taxon>
        <taxon>Acidiphilium</taxon>
    </lineage>
</organism>
<comment type="caution">
    <text evidence="9">The sequence shown here is derived from an EMBL/GenBank/DDBJ whole genome shotgun (WGS) entry which is preliminary data.</text>
</comment>
<comment type="subcellular location">
    <subcellularLocation>
        <location evidence="7">Cytoplasm</location>
    </subcellularLocation>
</comment>
<dbReference type="InterPro" id="IPR032466">
    <property type="entry name" value="Metal_Hydrolase"/>
</dbReference>
<dbReference type="Gene3D" id="2.30.40.10">
    <property type="entry name" value="Urease, subunit C, domain 1"/>
    <property type="match status" value="1"/>
</dbReference>
<feature type="binding site" evidence="7">
    <location>
        <position position="238"/>
    </location>
    <ligand>
        <name>Fe(3+)</name>
        <dbReference type="ChEBI" id="CHEBI:29034"/>
    </ligand>
</feature>
<feature type="binding site" evidence="7">
    <location>
        <position position="142"/>
    </location>
    <ligand>
        <name>4-imidazolone-5-propanoate</name>
        <dbReference type="ChEBI" id="CHEBI:77893"/>
    </ligand>
</feature>
<comment type="function">
    <text evidence="7">Catalyzes the hydrolytic cleavage of the carbon-nitrogen bond in imidazolone-5-propanoate to yield N-formimidoyl-L-glutamate. It is the third step in the universal histidine degradation pathway.</text>
</comment>
<dbReference type="AlphaFoldDB" id="A0A8G2CIF5"/>
<keyword evidence="5 7" id="KW-0862">Zinc</keyword>
<keyword evidence="7" id="KW-0963">Cytoplasm</keyword>
<feature type="binding site" evidence="7">
    <location>
        <position position="313"/>
    </location>
    <ligand>
        <name>Zn(2+)</name>
        <dbReference type="ChEBI" id="CHEBI:29105"/>
    </ligand>
</feature>
<dbReference type="OrthoDB" id="9776455at2"/>
<dbReference type="GO" id="GO:0050480">
    <property type="term" value="F:imidazolonepropionase activity"/>
    <property type="evidence" value="ECO:0007669"/>
    <property type="project" value="UniProtKB-UniRule"/>
</dbReference>
<feature type="binding site" evidence="7">
    <location>
        <position position="238"/>
    </location>
    <ligand>
        <name>Zn(2+)</name>
        <dbReference type="ChEBI" id="CHEBI:29105"/>
    </ligand>
</feature>
<dbReference type="SUPFAM" id="SSF51556">
    <property type="entry name" value="Metallo-dependent hydrolases"/>
    <property type="match status" value="1"/>
</dbReference>
<evidence type="ECO:0000256" key="1">
    <source>
        <dbReference type="ARBA" id="ARBA00012864"/>
    </source>
</evidence>
<dbReference type="PANTHER" id="PTHR42752">
    <property type="entry name" value="IMIDAZOLONEPROPIONASE"/>
    <property type="match status" value="1"/>
</dbReference>
<dbReference type="InterPro" id="IPR006680">
    <property type="entry name" value="Amidohydro-rel"/>
</dbReference>
<dbReference type="EC" id="3.5.2.7" evidence="1 7"/>
<proteinExistence type="inferred from homology"/>
<feature type="binding site" evidence="7">
    <location>
        <position position="72"/>
    </location>
    <ligand>
        <name>Zn(2+)</name>
        <dbReference type="ChEBI" id="CHEBI:29105"/>
    </ligand>
</feature>
<dbReference type="PANTHER" id="PTHR42752:SF1">
    <property type="entry name" value="IMIDAZOLONEPROPIONASE-RELATED"/>
    <property type="match status" value="1"/>
</dbReference>
<dbReference type="NCBIfam" id="TIGR01224">
    <property type="entry name" value="hutI"/>
    <property type="match status" value="1"/>
</dbReference>
<evidence type="ECO:0000256" key="3">
    <source>
        <dbReference type="ARBA" id="ARBA00022801"/>
    </source>
</evidence>
<feature type="binding site" evidence="7">
    <location>
        <position position="315"/>
    </location>
    <ligand>
        <name>N-formimidoyl-L-glutamate</name>
        <dbReference type="ChEBI" id="CHEBI:58928"/>
    </ligand>
</feature>
<keyword evidence="6 7" id="KW-0408">Iron</keyword>
<keyword evidence="3 7" id="KW-0378">Hydrolase</keyword>
<keyword evidence="4 7" id="KW-0369">Histidine metabolism</keyword>
<reference evidence="9 10" key="1">
    <citation type="submission" date="2017-01" db="EMBL/GenBank/DDBJ databases">
        <authorList>
            <person name="Varghese N."/>
            <person name="Submissions S."/>
        </authorList>
    </citation>
    <scope>NUCLEOTIDE SEQUENCE [LARGE SCALE GENOMIC DNA]</scope>
    <source>
        <strain evidence="9 10">ATCC 35905</strain>
    </source>
</reference>
<feature type="binding site" evidence="7">
    <location>
        <position position="313"/>
    </location>
    <ligand>
        <name>Fe(3+)</name>
        <dbReference type="ChEBI" id="CHEBI:29034"/>
    </ligand>
</feature>
<dbReference type="Pfam" id="PF01979">
    <property type="entry name" value="Amidohydro_1"/>
    <property type="match status" value="1"/>
</dbReference>
<feature type="binding site" evidence="7">
    <location>
        <position position="142"/>
    </location>
    <ligand>
        <name>N-formimidoyl-L-glutamate</name>
        <dbReference type="ChEBI" id="CHEBI:58928"/>
    </ligand>
</feature>
<feature type="binding site" evidence="7">
    <location>
        <position position="317"/>
    </location>
    <ligand>
        <name>N-formimidoyl-L-glutamate</name>
        <dbReference type="ChEBI" id="CHEBI:58928"/>
    </ligand>
</feature>
<dbReference type="RefSeq" id="WP_029311566.1">
    <property type="nucleotide sequence ID" value="NZ_FTNE01000003.1"/>
</dbReference>